<dbReference type="AlphaFoldDB" id="A0A6C0D4L8"/>
<dbReference type="EMBL" id="MN739532">
    <property type="protein sequence ID" value="QHT11210.1"/>
    <property type="molecule type" value="Genomic_DNA"/>
</dbReference>
<proteinExistence type="predicted"/>
<reference evidence="1" key="1">
    <citation type="journal article" date="2020" name="Nature">
        <title>Giant virus diversity and host interactions through global metagenomics.</title>
        <authorList>
            <person name="Schulz F."/>
            <person name="Roux S."/>
            <person name="Paez-Espino D."/>
            <person name="Jungbluth S."/>
            <person name="Walsh D.A."/>
            <person name="Denef V.J."/>
            <person name="McMahon K.D."/>
            <person name="Konstantinidis K.T."/>
            <person name="Eloe-Fadrosh E.A."/>
            <person name="Kyrpides N.C."/>
            <person name="Woyke T."/>
        </authorList>
    </citation>
    <scope>NUCLEOTIDE SEQUENCE</scope>
    <source>
        <strain evidence="1">GVMAG-M-3300023174-111</strain>
    </source>
</reference>
<organism evidence="1">
    <name type="scientific">viral metagenome</name>
    <dbReference type="NCBI Taxonomy" id="1070528"/>
    <lineage>
        <taxon>unclassified sequences</taxon>
        <taxon>metagenomes</taxon>
        <taxon>organismal metagenomes</taxon>
    </lineage>
</organism>
<evidence type="ECO:0000313" key="1">
    <source>
        <dbReference type="EMBL" id="QHT11210.1"/>
    </source>
</evidence>
<sequence>MELEEKPPDPPEKEQVYRIIKCPLKCVMKRYDTLQPIIEKAVGDINEIVVLSYQFIRLYLLDKFNNKKELPTINKQFVLDVIKTVSSPNSKRGQKTKEENIKNASGKVDMKRFYREEFSQLVSNQPCYSNKTHILAITANEMITCIHTNISTHFVKHLFKYINLIFKDPKSIEIKTEKDKQKRKELYKGLNQDIRDLKSDLINNKIEVSKPEYHTWIKENKEFLFPTKVNKSVAYDVKANPEKYIKYSFYINQKIEELGKRPYQVIPQRNNIVPKHITLNSNGIIDLIDDKKREMFEYNKSELVLHAKKHQKHIWSKILKLEKKDIFKQKEYVFYNQIITDGFSCSLLFILKKYKDKEYGDKLPTVNNETDFTKLEDLSKEVCDEFLTYKYKLVSLDPGKIRPITMIDENNKFFKYTACRRRFETYTKQSASIINKEKINHNIKQKEAVLSVYKSRTLNQEEYKNFIINKTKINNEIKDFYQRPLFRKLAFRRYVRTKQSEVKLLNEIENTYLTKEEKENGKKIVILHGDYSRATQMKGTIPTPNIGMKKLLLSRFEIIDVNEFNTSKLYNKTLKEMENVKVKRRKHMKQLHEILTPKEETNCRIFVNRDVNACKNILLLGKCYLMNQTRPGEFKRQVVKKEVIKKPRKTKQQIVVPSG</sequence>
<accession>A0A6C0D4L8</accession>
<protein>
    <submittedName>
        <fullName evidence="1">Uncharacterized protein</fullName>
    </submittedName>
</protein>
<name>A0A6C0D4L8_9ZZZZ</name>